<organism evidence="7 8">
    <name type="scientific">Candidatus Flavonifractor intestinigallinarum</name>
    <dbReference type="NCBI Taxonomy" id="2838586"/>
    <lineage>
        <taxon>Bacteria</taxon>
        <taxon>Bacillati</taxon>
        <taxon>Bacillota</taxon>
        <taxon>Clostridia</taxon>
        <taxon>Eubacteriales</taxon>
        <taxon>Oscillospiraceae</taxon>
        <taxon>Flavonifractor</taxon>
    </lineage>
</organism>
<evidence type="ECO:0000313" key="8">
    <source>
        <dbReference type="Proteomes" id="UP000823921"/>
    </source>
</evidence>
<evidence type="ECO:0000256" key="4">
    <source>
        <dbReference type="ARBA" id="ARBA00022989"/>
    </source>
</evidence>
<evidence type="ECO:0000256" key="2">
    <source>
        <dbReference type="ARBA" id="ARBA00007349"/>
    </source>
</evidence>
<feature type="transmembrane region" description="Helical" evidence="6">
    <location>
        <begin position="61"/>
        <end position="83"/>
    </location>
</feature>
<protein>
    <submittedName>
        <fullName evidence="7">Anion permease</fullName>
    </submittedName>
</protein>
<keyword evidence="5 6" id="KW-0472">Membrane</keyword>
<feature type="transmembrane region" description="Helical" evidence="6">
    <location>
        <begin position="287"/>
        <end position="307"/>
    </location>
</feature>
<reference evidence="7" key="2">
    <citation type="submission" date="2021-04" db="EMBL/GenBank/DDBJ databases">
        <authorList>
            <person name="Gilroy R."/>
        </authorList>
    </citation>
    <scope>NUCLEOTIDE SEQUENCE</scope>
    <source>
        <strain evidence="7">CHK192-8294</strain>
    </source>
</reference>
<dbReference type="EMBL" id="DWXO01000047">
    <property type="protein sequence ID" value="HJB80229.1"/>
    <property type="molecule type" value="Genomic_DNA"/>
</dbReference>
<feature type="transmembrane region" description="Helical" evidence="6">
    <location>
        <begin position="319"/>
        <end position="338"/>
    </location>
</feature>
<keyword evidence="4 6" id="KW-1133">Transmembrane helix</keyword>
<feature type="transmembrane region" description="Helical" evidence="6">
    <location>
        <begin position="89"/>
        <end position="109"/>
    </location>
</feature>
<evidence type="ECO:0000256" key="5">
    <source>
        <dbReference type="ARBA" id="ARBA00023136"/>
    </source>
</evidence>
<evidence type="ECO:0000256" key="1">
    <source>
        <dbReference type="ARBA" id="ARBA00004141"/>
    </source>
</evidence>
<dbReference type="Proteomes" id="UP000823921">
    <property type="component" value="Unassembled WGS sequence"/>
</dbReference>
<dbReference type="GO" id="GO:0016020">
    <property type="term" value="C:membrane"/>
    <property type="evidence" value="ECO:0007669"/>
    <property type="project" value="UniProtKB-SubCell"/>
</dbReference>
<dbReference type="Pfam" id="PF00939">
    <property type="entry name" value="Na_sulph_symp"/>
    <property type="match status" value="1"/>
</dbReference>
<dbReference type="AlphaFoldDB" id="A0A9D2MLU3"/>
<name>A0A9D2MLU3_9FIRM</name>
<feature type="transmembrane region" description="Helical" evidence="6">
    <location>
        <begin position="180"/>
        <end position="203"/>
    </location>
</feature>
<dbReference type="GO" id="GO:0022857">
    <property type="term" value="F:transmembrane transporter activity"/>
    <property type="evidence" value="ECO:0007669"/>
    <property type="project" value="InterPro"/>
</dbReference>
<evidence type="ECO:0000256" key="6">
    <source>
        <dbReference type="SAM" id="Phobius"/>
    </source>
</evidence>
<feature type="transmembrane region" description="Helical" evidence="6">
    <location>
        <begin position="358"/>
        <end position="375"/>
    </location>
</feature>
<dbReference type="InterPro" id="IPR001898">
    <property type="entry name" value="SLC13A/DASS"/>
</dbReference>
<gene>
    <name evidence="7" type="ORF">H9712_04540</name>
</gene>
<dbReference type="InterPro" id="IPR030676">
    <property type="entry name" value="CitT-rel"/>
</dbReference>
<keyword evidence="3 6" id="KW-0812">Transmembrane</keyword>
<evidence type="ECO:0000256" key="3">
    <source>
        <dbReference type="ARBA" id="ARBA00022692"/>
    </source>
</evidence>
<comment type="similarity">
    <text evidence="2">Belongs to the SLC13A/DASS transporter (TC 2.A.47) family. DIT1 subfamily.</text>
</comment>
<sequence length="468" mass="50550">MTIKAKKLIGGILGVVLAVAISLCPIPEFLSEVLTRNSFIALGCLVGAVVWMLLDVLPDYLATTAMCVAWVVTGAVPLSTAFITFSGSTWWLLFGALCIGVAASQSGLLKRMALQMMNIFPANFRGQSIAMVISGIVISPLIPSTAAKSAIVAPLARNISESMGYEPCSKPANGMFMSFYTGYVSAGMGFLSASFISYSLVGLMPEGQEIGWFDWFLYSLPWLVVAILLMTIAIQIMYRPKNDQPVSKESIVTQLKEMGPMTGKEKITLAVMLVCLILWMLEKTLGISSAMVAVAGGLVLIGAGVFGRQEFRSKIAWDSMIFIGTFLCISDVFAALGINDAVKILLGDSLAPLIQNPWILIPSLCLLTFVIRFVVVSWTASAVLITTILLPLCSVYGVHPWIVAFTCYCSTNTWNVIYQNTPYIAALVATDNKLGTHNQLLPFSVVYMITSTIGCMACIPLWMLLGLC</sequence>
<comment type="caution">
    <text evidence="7">The sequence shown here is derived from an EMBL/GenBank/DDBJ whole genome shotgun (WGS) entry which is preliminary data.</text>
</comment>
<feature type="transmembrane region" description="Helical" evidence="6">
    <location>
        <begin position="382"/>
        <end position="402"/>
    </location>
</feature>
<proteinExistence type="inferred from homology"/>
<feature type="transmembrane region" description="Helical" evidence="6">
    <location>
        <begin position="38"/>
        <end position="54"/>
    </location>
</feature>
<comment type="subcellular location">
    <subcellularLocation>
        <location evidence="1">Membrane</location>
        <topology evidence="1">Multi-pass membrane protein</topology>
    </subcellularLocation>
</comment>
<feature type="transmembrane region" description="Helical" evidence="6">
    <location>
        <begin position="215"/>
        <end position="238"/>
    </location>
</feature>
<accession>A0A9D2MLU3</accession>
<feature type="transmembrane region" description="Helical" evidence="6">
    <location>
        <begin position="445"/>
        <end position="465"/>
    </location>
</feature>
<evidence type="ECO:0000313" key="7">
    <source>
        <dbReference type="EMBL" id="HJB80229.1"/>
    </source>
</evidence>
<reference evidence="7" key="1">
    <citation type="journal article" date="2021" name="PeerJ">
        <title>Extensive microbial diversity within the chicken gut microbiome revealed by metagenomics and culture.</title>
        <authorList>
            <person name="Gilroy R."/>
            <person name="Ravi A."/>
            <person name="Getino M."/>
            <person name="Pursley I."/>
            <person name="Horton D.L."/>
            <person name="Alikhan N.F."/>
            <person name="Baker D."/>
            <person name="Gharbi K."/>
            <person name="Hall N."/>
            <person name="Watson M."/>
            <person name="Adriaenssens E.M."/>
            <person name="Foster-Nyarko E."/>
            <person name="Jarju S."/>
            <person name="Secka A."/>
            <person name="Antonio M."/>
            <person name="Oren A."/>
            <person name="Chaudhuri R.R."/>
            <person name="La Ragione R."/>
            <person name="Hildebrand F."/>
            <person name="Pallen M.J."/>
        </authorList>
    </citation>
    <scope>NUCLEOTIDE SEQUENCE</scope>
    <source>
        <strain evidence="7">CHK192-8294</strain>
    </source>
</reference>
<dbReference type="PANTHER" id="PTHR42826">
    <property type="entry name" value="DICARBOXYLATE TRANSPORTER 2.1, CHLOROPLASTIC"/>
    <property type="match status" value="1"/>
</dbReference>
<feature type="transmembrane region" description="Helical" evidence="6">
    <location>
        <begin position="266"/>
        <end position="281"/>
    </location>
</feature>